<gene>
    <name evidence="1" type="ORF">P278_07250</name>
</gene>
<reference evidence="1 2" key="2">
    <citation type="journal article" date="2016" name="Genome Announc.">
        <title>Draft Genome Sequence of Zhouia amylolytica AD3, Isolated from Tidal Flat Sediment.</title>
        <authorList>
            <person name="Jia B."/>
            <person name="Jin H.M."/>
            <person name="Lee H.J."/>
            <person name="Jeon C.O."/>
        </authorList>
    </citation>
    <scope>NUCLEOTIDE SEQUENCE [LARGE SCALE GENOMIC DNA]</scope>
    <source>
        <strain evidence="1 2">AD3</strain>
    </source>
</reference>
<dbReference type="eggNOG" id="COG3391">
    <property type="taxonomic scope" value="Bacteria"/>
</dbReference>
<dbReference type="EMBL" id="AYXY01000010">
    <property type="protein sequence ID" value="ETN96381.1"/>
    <property type="molecule type" value="Genomic_DNA"/>
</dbReference>
<name>W2USD3_9FLAO</name>
<proteinExistence type="predicted"/>
<dbReference type="Proteomes" id="UP000018850">
    <property type="component" value="Unassembled WGS sequence"/>
</dbReference>
<keyword evidence="2" id="KW-1185">Reference proteome</keyword>
<evidence type="ECO:0000313" key="2">
    <source>
        <dbReference type="Proteomes" id="UP000018850"/>
    </source>
</evidence>
<dbReference type="Pfam" id="PF17170">
    <property type="entry name" value="DUF5128"/>
    <property type="match status" value="1"/>
</dbReference>
<dbReference type="AlphaFoldDB" id="W2USD3"/>
<sequence>MNDYINRFLYVMVFCFLVVRCDTNIDKQTIKSNDYSTIVVDFDEPSNDINQLYGMIDSVSAIPLETKSDFLIGRIKKILFDEDYIYVLDDDSNSLYSFDKAGKAIIKFGNIGRGPGEYMRIGDFDILDNEIVIFDRINKLIFFDKQGGFTKEEFINDVSAEYIASVNSTTTFTINNISHDNTSKRISLLTNGHLASTQPKVLNFDTIKSGNRMKVRKPITYLKDQLFFTDYFKNDVYSISKDTIKLKYRFDFGSYTFNTEARNTLFKNLNNTSALSAILKSKYVGVLDYFNVSENYLYVTSVWNEQMYEIYYDKRKGDIFKFGYSDYPSWFKKLHTPYLGVKKEDIFISIVYPDKLLDMTESEKVEILKLTNQSNFLKYLESIDYEDNPLIILTYLK</sequence>
<dbReference type="RefSeq" id="WP_038262514.1">
    <property type="nucleotide sequence ID" value="NZ_AYXY01000010.1"/>
</dbReference>
<dbReference type="InterPro" id="IPR011042">
    <property type="entry name" value="6-blade_b-propeller_TolB-like"/>
</dbReference>
<evidence type="ECO:0000313" key="1">
    <source>
        <dbReference type="EMBL" id="ETN96381.1"/>
    </source>
</evidence>
<protein>
    <recommendedName>
        <fullName evidence="3">6-bladed beta-propeller</fullName>
    </recommendedName>
</protein>
<dbReference type="Gene3D" id="2.120.10.30">
    <property type="entry name" value="TolB, C-terminal domain"/>
    <property type="match status" value="1"/>
</dbReference>
<evidence type="ECO:0008006" key="3">
    <source>
        <dbReference type="Google" id="ProtNLM"/>
    </source>
</evidence>
<dbReference type="SUPFAM" id="SSF63825">
    <property type="entry name" value="YWTD domain"/>
    <property type="match status" value="1"/>
</dbReference>
<reference evidence="2" key="1">
    <citation type="submission" date="2013-11" db="EMBL/GenBank/DDBJ databases">
        <title>Draft genome sequence from a member of Zhouia, isolated tidal flat.</title>
        <authorList>
            <person name="Jin H."/>
            <person name="Jeon C.O."/>
        </authorList>
    </citation>
    <scope>NUCLEOTIDE SEQUENCE [LARGE SCALE GENOMIC DNA]</scope>
    <source>
        <strain evidence="2">AD3</strain>
    </source>
</reference>
<organism evidence="1 2">
    <name type="scientific">Zhouia amylolytica AD3</name>
    <dbReference type="NCBI Taxonomy" id="1286632"/>
    <lineage>
        <taxon>Bacteria</taxon>
        <taxon>Pseudomonadati</taxon>
        <taxon>Bacteroidota</taxon>
        <taxon>Flavobacteriia</taxon>
        <taxon>Flavobacteriales</taxon>
        <taxon>Flavobacteriaceae</taxon>
        <taxon>Zhouia</taxon>
    </lineage>
</organism>
<comment type="caution">
    <text evidence="1">The sequence shown here is derived from an EMBL/GenBank/DDBJ whole genome shotgun (WGS) entry which is preliminary data.</text>
</comment>
<accession>W2USD3</accession>